<keyword evidence="4" id="KW-1185">Reference proteome</keyword>
<dbReference type="Gene3D" id="2.30.30.40">
    <property type="entry name" value="SH3 Domains"/>
    <property type="match status" value="1"/>
</dbReference>
<name>A3SI34_ROSNI</name>
<dbReference type="EMBL" id="AALY01000001">
    <property type="protein sequence ID" value="EAP77015.1"/>
    <property type="molecule type" value="Genomic_DNA"/>
</dbReference>
<evidence type="ECO:0000313" key="3">
    <source>
        <dbReference type="EMBL" id="EAP77015.1"/>
    </source>
</evidence>
<evidence type="ECO:0000313" key="4">
    <source>
        <dbReference type="Proteomes" id="UP000005954"/>
    </source>
</evidence>
<dbReference type="AlphaFoldDB" id="A3SI34"/>
<dbReference type="STRING" id="89187.ISM_01960"/>
<gene>
    <name evidence="3" type="ORF">ISM_01960</name>
</gene>
<feature type="domain" description="SH3b" evidence="2">
    <location>
        <begin position="197"/>
        <end position="262"/>
    </location>
</feature>
<dbReference type="Proteomes" id="UP000005954">
    <property type="component" value="Unassembled WGS sequence"/>
</dbReference>
<protein>
    <recommendedName>
        <fullName evidence="2">SH3b domain-containing protein</fullName>
    </recommendedName>
</protein>
<dbReference type="Pfam" id="PF08239">
    <property type="entry name" value="SH3_3"/>
    <property type="match status" value="1"/>
</dbReference>
<dbReference type="SMART" id="SM00287">
    <property type="entry name" value="SH3b"/>
    <property type="match status" value="1"/>
</dbReference>
<organism evidence="3 4">
    <name type="scientific">Roseovarius nubinhibens (strain ATCC BAA-591 / DSM 15170 / ISM)</name>
    <dbReference type="NCBI Taxonomy" id="89187"/>
    <lineage>
        <taxon>Bacteria</taxon>
        <taxon>Pseudomonadati</taxon>
        <taxon>Pseudomonadota</taxon>
        <taxon>Alphaproteobacteria</taxon>
        <taxon>Rhodobacterales</taxon>
        <taxon>Roseobacteraceae</taxon>
        <taxon>Roseovarius</taxon>
    </lineage>
</organism>
<accession>A3SI34</accession>
<evidence type="ECO:0000259" key="2">
    <source>
        <dbReference type="PROSITE" id="PS51781"/>
    </source>
</evidence>
<feature type="region of interest" description="Disordered" evidence="1">
    <location>
        <begin position="35"/>
        <end position="65"/>
    </location>
</feature>
<dbReference type="eggNOG" id="COG4991">
    <property type="taxonomic scope" value="Bacteria"/>
</dbReference>
<feature type="compositionally biased region" description="Low complexity" evidence="1">
    <location>
        <begin position="46"/>
        <end position="64"/>
    </location>
</feature>
<dbReference type="PROSITE" id="PS51781">
    <property type="entry name" value="SH3B"/>
    <property type="match status" value="1"/>
</dbReference>
<sequence length="262" mass="26979">MWRFILITFGFLGFAFYELSGGADYAPSDNSLQAHMQRDRAERQVAAASATPAATKTETSAKPAQASPQVTLATVKAETLSATSGQDAAIDLALAKALQDSKGTPPAAEAKVTTAAQTVIGLGELTGRTGNGNGVSLVLASAGSADASGMGALGQGLEYVQVAAADSRNVAGAGQSASPSEAKPEENFVVLSTDRAPDMREVTGNVVNMRSGPGTKYGRLDQLNRGAKVEVLEDMGNGWLRLRVEETGRVGYMAARLVSDAG</sequence>
<reference evidence="3 4" key="1">
    <citation type="submission" date="2005-12" db="EMBL/GenBank/DDBJ databases">
        <authorList>
            <person name="Moran M.A."/>
            <person name="Ferriera S."/>
            <person name="Johnson J."/>
            <person name="Kravitz S."/>
            <person name="Halpern A."/>
            <person name="Remington K."/>
            <person name="Beeson K."/>
            <person name="Tran B."/>
            <person name="Rogers Y.-H."/>
            <person name="Friedman R."/>
            <person name="Venter J.C."/>
        </authorList>
    </citation>
    <scope>NUCLEOTIDE SEQUENCE [LARGE SCALE GENOMIC DNA]</scope>
    <source>
        <strain evidence="4">ATCC BAA-591 / DSM 15170 / ISM</strain>
    </source>
</reference>
<dbReference type="HOGENOM" id="CLU_092796_0_0_5"/>
<comment type="caution">
    <text evidence="3">The sequence shown here is derived from an EMBL/GenBank/DDBJ whole genome shotgun (WGS) entry which is preliminary data.</text>
</comment>
<dbReference type="InterPro" id="IPR003646">
    <property type="entry name" value="SH3-like_bac-type"/>
</dbReference>
<evidence type="ECO:0000256" key="1">
    <source>
        <dbReference type="SAM" id="MobiDB-lite"/>
    </source>
</evidence>
<proteinExistence type="predicted"/>